<dbReference type="InterPro" id="IPR045942">
    <property type="entry name" value="DUF6362"/>
</dbReference>
<accession>A0ABX2P3S5</accession>
<dbReference type="EMBL" id="JABXXV010000002">
    <property type="protein sequence ID" value="NVN46308.1"/>
    <property type="molecule type" value="Genomic_DNA"/>
</dbReference>
<feature type="domain" description="DUF6362" evidence="1">
    <location>
        <begin position="32"/>
        <end position="136"/>
    </location>
</feature>
<name>A0ABX2P3S5_9PROT</name>
<reference evidence="2 3" key="1">
    <citation type="submission" date="2020-06" db="EMBL/GenBank/DDBJ databases">
        <title>Synonyms of Asaia species.</title>
        <authorList>
            <person name="Sombolestani A."/>
        </authorList>
    </citation>
    <scope>NUCLEOTIDE SEQUENCE [LARGE SCALE GENOMIC DNA]</scope>
    <source>
        <strain evidence="2 3">LMG 27047</strain>
    </source>
</reference>
<gene>
    <name evidence="2" type="ORF">HW542_05735</name>
</gene>
<evidence type="ECO:0000313" key="2">
    <source>
        <dbReference type="EMBL" id="NVN46308.1"/>
    </source>
</evidence>
<evidence type="ECO:0000313" key="3">
    <source>
        <dbReference type="Proteomes" id="UP001516351"/>
    </source>
</evidence>
<keyword evidence="3" id="KW-1185">Reference proteome</keyword>
<dbReference type="Pfam" id="PF19889">
    <property type="entry name" value="DUF6362"/>
    <property type="match status" value="1"/>
</dbReference>
<organism evidence="2 3">
    <name type="scientific">Asaia spathodeae</name>
    <dbReference type="NCBI Taxonomy" id="657016"/>
    <lineage>
        <taxon>Bacteria</taxon>
        <taxon>Pseudomonadati</taxon>
        <taxon>Pseudomonadota</taxon>
        <taxon>Alphaproteobacteria</taxon>
        <taxon>Acetobacterales</taxon>
        <taxon>Acetobacteraceae</taxon>
        <taxon>Asaia</taxon>
    </lineage>
</organism>
<proteinExistence type="predicted"/>
<sequence>MSKMSVRFDPERSLPEQVGEWLDEAALTLAALPSTGLRPAGAGSTWPDYLRDLEDLGWDRESDEFLPKPTAEQIDRLDIVLTWIPLIKDRQQKMVVHMRMIRHPISGQHRWEWRKIGAKLGTDHKTAQAWHQRACAGIAKKIRPDAFRATQIPQFADI</sequence>
<dbReference type="Proteomes" id="UP001516351">
    <property type="component" value="Unassembled WGS sequence"/>
</dbReference>
<comment type="caution">
    <text evidence="2">The sequence shown here is derived from an EMBL/GenBank/DDBJ whole genome shotgun (WGS) entry which is preliminary data.</text>
</comment>
<dbReference type="RefSeq" id="WP_267311691.1">
    <property type="nucleotide sequence ID" value="NZ_JABXXT010000005.1"/>
</dbReference>
<evidence type="ECO:0000259" key="1">
    <source>
        <dbReference type="Pfam" id="PF19889"/>
    </source>
</evidence>
<protein>
    <recommendedName>
        <fullName evidence="1">DUF6362 domain-containing protein</fullName>
    </recommendedName>
</protein>